<evidence type="ECO:0000256" key="1">
    <source>
        <dbReference type="ARBA" id="ARBA00000900"/>
    </source>
</evidence>
<sequence length="387" mass="44637">MVPAPDVAMFVYGVWYSQIRAPFPRKTKPLPTLRERTESYCVIQADFLLQSHTCARLLRGTGQYKRLLDLYHSVDDNSKLSVDADLSLKASFRRPHDNLRWRECSKMANGKGNILSANTKLISSSTEDGLNQCLPDVLECPVCFECMEPPIRLCRNGHSICSKCRPRLNNCPTCRRTILLTRNIALEQLAEHCLEKCGNFEVGCNVKKTSVQDIIKHMEICPYRVYECLAGKGRGCTWKGRRSEIWAHVRHSHEGQAICWRKETQIYRVSNHEFNVSCSSTQLISIFDQLFWYQFRQDSSKGKWCQAIQYIGAKKEASKYKYTLEFGPVAEDRLKRSIVYSSVTHSDEERIDYIFKSSHCFSTDLNSIKHFAAKDKSVKFKVKIEKM</sequence>
<comment type="caution">
    <text evidence="13">The sequence shown here is derived from an EMBL/GenBank/DDBJ whole genome shotgun (WGS) entry which is preliminary data.</text>
</comment>
<name>A0A6L2Q1G7_COPFO</name>
<keyword evidence="7 10" id="KW-0833">Ubl conjugation pathway</keyword>
<dbReference type="AlphaFoldDB" id="A0A6L2Q1G7"/>
<feature type="domain" description="RING-type" evidence="11">
    <location>
        <begin position="140"/>
        <end position="175"/>
    </location>
</feature>
<comment type="domain">
    <text evidence="10">The SBD domain (substrate-binding domain) mediates the interaction with substrate proteins. It is related to the TRAF family.</text>
</comment>
<protein>
    <recommendedName>
        <fullName evidence="10">E3 ubiquitin-protein ligase</fullName>
        <ecNumber evidence="10">2.3.2.27</ecNumber>
    </recommendedName>
</protein>
<dbReference type="GO" id="GO:0061630">
    <property type="term" value="F:ubiquitin protein ligase activity"/>
    <property type="evidence" value="ECO:0007669"/>
    <property type="project" value="UniProtKB-EC"/>
</dbReference>
<keyword evidence="6 9" id="KW-0863">Zinc-finger</keyword>
<keyword evidence="8 10" id="KW-0862">Zinc</keyword>
<dbReference type="InterPro" id="IPR013010">
    <property type="entry name" value="Znf_SIAH"/>
</dbReference>
<feature type="domain" description="SIAH-type" evidence="12">
    <location>
        <begin position="192"/>
        <end position="254"/>
    </location>
</feature>
<comment type="pathway">
    <text evidence="2 10">Protein modification; protein ubiquitination.</text>
</comment>
<dbReference type="EC" id="2.3.2.27" evidence="10"/>
<dbReference type="Pfam" id="PF03145">
    <property type="entry name" value="Sina_TRAF"/>
    <property type="match status" value="1"/>
</dbReference>
<comment type="similarity">
    <text evidence="3 10">Belongs to the SINA (Seven in absentia) family.</text>
</comment>
<keyword evidence="14" id="KW-1185">Reference proteome</keyword>
<dbReference type="OrthoDB" id="8182903at2759"/>
<dbReference type="UniPathway" id="UPA00143"/>
<evidence type="ECO:0000256" key="7">
    <source>
        <dbReference type="ARBA" id="ARBA00022786"/>
    </source>
</evidence>
<dbReference type="InterPro" id="IPR049548">
    <property type="entry name" value="Sina-like_RING"/>
</dbReference>
<dbReference type="GO" id="GO:0005737">
    <property type="term" value="C:cytoplasm"/>
    <property type="evidence" value="ECO:0007669"/>
    <property type="project" value="InterPro"/>
</dbReference>
<evidence type="ECO:0000256" key="5">
    <source>
        <dbReference type="ARBA" id="ARBA00022723"/>
    </source>
</evidence>
<dbReference type="GO" id="GO:0008270">
    <property type="term" value="F:zinc ion binding"/>
    <property type="evidence" value="ECO:0007669"/>
    <property type="project" value="UniProtKB-KW"/>
</dbReference>
<evidence type="ECO:0000256" key="4">
    <source>
        <dbReference type="ARBA" id="ARBA00022679"/>
    </source>
</evidence>
<evidence type="ECO:0000256" key="2">
    <source>
        <dbReference type="ARBA" id="ARBA00004906"/>
    </source>
</evidence>
<dbReference type="PANTHER" id="PTHR45877:SF2">
    <property type="entry name" value="E3 UBIQUITIN-PROTEIN LIGASE SINA-RELATED"/>
    <property type="match status" value="1"/>
</dbReference>
<evidence type="ECO:0000256" key="9">
    <source>
        <dbReference type="PROSITE-ProRule" id="PRU00455"/>
    </source>
</evidence>
<comment type="catalytic activity">
    <reaction evidence="1 10">
        <text>S-ubiquitinyl-[E2 ubiquitin-conjugating enzyme]-L-cysteine + [acceptor protein]-L-lysine = [E2 ubiquitin-conjugating enzyme]-L-cysteine + N(6)-ubiquitinyl-[acceptor protein]-L-lysine.</text>
        <dbReference type="EC" id="2.3.2.27"/>
    </reaction>
</comment>
<proteinExistence type="inferred from homology"/>
<dbReference type="Proteomes" id="UP000502823">
    <property type="component" value="Unassembled WGS sequence"/>
</dbReference>
<keyword evidence="4" id="KW-0808">Transferase</keyword>
<gene>
    <name evidence="13" type="ORF">Cfor_07028</name>
</gene>
<dbReference type="InParanoid" id="A0A6L2Q1G7"/>
<reference evidence="14" key="1">
    <citation type="submission" date="2020-01" db="EMBL/GenBank/DDBJ databases">
        <title>Draft genome sequence of the Termite Coptotermes fromosanus.</title>
        <authorList>
            <person name="Itakura S."/>
            <person name="Yosikawa Y."/>
            <person name="Umezawa K."/>
        </authorList>
    </citation>
    <scope>NUCLEOTIDE SEQUENCE [LARGE SCALE GENOMIC DNA]</scope>
</reference>
<evidence type="ECO:0000256" key="10">
    <source>
        <dbReference type="RuleBase" id="RU201113"/>
    </source>
</evidence>
<dbReference type="InterPro" id="IPR001841">
    <property type="entry name" value="Znf_RING"/>
</dbReference>
<organism evidence="13 14">
    <name type="scientific">Coptotermes formosanus</name>
    <name type="common">Formosan subterranean termite</name>
    <dbReference type="NCBI Taxonomy" id="36987"/>
    <lineage>
        <taxon>Eukaryota</taxon>
        <taxon>Metazoa</taxon>
        <taxon>Ecdysozoa</taxon>
        <taxon>Arthropoda</taxon>
        <taxon>Hexapoda</taxon>
        <taxon>Insecta</taxon>
        <taxon>Pterygota</taxon>
        <taxon>Neoptera</taxon>
        <taxon>Polyneoptera</taxon>
        <taxon>Dictyoptera</taxon>
        <taxon>Blattodea</taxon>
        <taxon>Blattoidea</taxon>
        <taxon>Termitoidae</taxon>
        <taxon>Rhinotermitidae</taxon>
        <taxon>Coptotermes</taxon>
    </lineage>
</organism>
<dbReference type="Gene3D" id="2.60.210.10">
    <property type="entry name" value="Apoptosis, Tumor Necrosis Factor Receptor Associated Protein 2, Chain A"/>
    <property type="match status" value="1"/>
</dbReference>
<dbReference type="InterPro" id="IPR004162">
    <property type="entry name" value="SINA-like_animal"/>
</dbReference>
<evidence type="ECO:0000256" key="6">
    <source>
        <dbReference type="ARBA" id="ARBA00022771"/>
    </source>
</evidence>
<evidence type="ECO:0000313" key="13">
    <source>
        <dbReference type="EMBL" id="GFG38721.1"/>
    </source>
</evidence>
<evidence type="ECO:0000259" key="12">
    <source>
        <dbReference type="PROSITE" id="PS51081"/>
    </source>
</evidence>
<keyword evidence="5 10" id="KW-0479">Metal-binding</keyword>
<evidence type="ECO:0000313" key="14">
    <source>
        <dbReference type="Proteomes" id="UP000502823"/>
    </source>
</evidence>
<accession>A0A6L2Q1G7</accession>
<dbReference type="SUPFAM" id="SSF57850">
    <property type="entry name" value="RING/U-box"/>
    <property type="match status" value="1"/>
</dbReference>
<dbReference type="InterPro" id="IPR013083">
    <property type="entry name" value="Znf_RING/FYVE/PHD"/>
</dbReference>
<dbReference type="EMBL" id="BLKM01012995">
    <property type="protein sequence ID" value="GFG38721.1"/>
    <property type="molecule type" value="Genomic_DNA"/>
</dbReference>
<dbReference type="InterPro" id="IPR018121">
    <property type="entry name" value="7-in-absentia-prot_TRAF-dom"/>
</dbReference>
<evidence type="ECO:0000259" key="11">
    <source>
        <dbReference type="PROSITE" id="PS50089"/>
    </source>
</evidence>
<dbReference type="PROSITE" id="PS50089">
    <property type="entry name" value="ZF_RING_2"/>
    <property type="match status" value="1"/>
</dbReference>
<dbReference type="PANTHER" id="PTHR45877">
    <property type="entry name" value="E3 UBIQUITIN-PROTEIN LIGASE SIAH2"/>
    <property type="match status" value="1"/>
</dbReference>
<evidence type="ECO:0000256" key="3">
    <source>
        <dbReference type="ARBA" id="ARBA00009119"/>
    </source>
</evidence>
<evidence type="ECO:0000256" key="8">
    <source>
        <dbReference type="ARBA" id="ARBA00022833"/>
    </source>
</evidence>
<dbReference type="PROSITE" id="PS51081">
    <property type="entry name" value="ZF_SIAH"/>
    <property type="match status" value="1"/>
</dbReference>
<dbReference type="Pfam" id="PF21362">
    <property type="entry name" value="Sina_RING"/>
    <property type="match status" value="1"/>
</dbReference>
<dbReference type="InterPro" id="IPR008974">
    <property type="entry name" value="TRAF-like"/>
</dbReference>
<comment type="domain">
    <text evidence="10">The RING-type zinc finger domain is essential for ubiquitin ligase activity.</text>
</comment>
<dbReference type="GO" id="GO:0016567">
    <property type="term" value="P:protein ubiquitination"/>
    <property type="evidence" value="ECO:0007669"/>
    <property type="project" value="UniProtKB-UniPathway"/>
</dbReference>
<comment type="function">
    <text evidence="10">E3 ubiquitin-protein ligase that mediates ubiquitination and subsequent proteasomal degradation of target proteins. E3 ubiquitin ligases accept ubiquitin from an E2 ubiquitin-conjugating enzyme in the form of a thioester and then directly transfers the ubiquitin to targeted substrates.</text>
</comment>
<dbReference type="SUPFAM" id="SSF49599">
    <property type="entry name" value="TRAF domain-like"/>
    <property type="match status" value="1"/>
</dbReference>
<dbReference type="Gene3D" id="3.30.40.10">
    <property type="entry name" value="Zinc/RING finger domain, C3HC4 (zinc finger)"/>
    <property type="match status" value="2"/>
</dbReference>
<dbReference type="GO" id="GO:0043161">
    <property type="term" value="P:proteasome-mediated ubiquitin-dependent protein catabolic process"/>
    <property type="evidence" value="ECO:0007669"/>
    <property type="project" value="TreeGrafter"/>
</dbReference>
<dbReference type="GO" id="GO:0031624">
    <property type="term" value="F:ubiquitin conjugating enzyme binding"/>
    <property type="evidence" value="ECO:0007669"/>
    <property type="project" value="TreeGrafter"/>
</dbReference>